<dbReference type="InterPro" id="IPR058543">
    <property type="entry name" value="Beta-prop_RSE1/DDB1/CPSF1_2nd"/>
</dbReference>
<evidence type="ECO:0000259" key="7">
    <source>
        <dbReference type="Pfam" id="PF23726"/>
    </source>
</evidence>
<dbReference type="InterPro" id="IPR004871">
    <property type="entry name" value="RSE1/DDB1/CPSF1_C"/>
</dbReference>
<name>A0A286UCQ8_9AGAM</name>
<comment type="similarity">
    <text evidence="2">Belongs to the DDB1 family.</text>
</comment>
<dbReference type="Pfam" id="PF23726">
    <property type="entry name" value="Beta-prop_RSE1_2nd"/>
    <property type="match status" value="1"/>
</dbReference>
<dbReference type="InterPro" id="IPR015943">
    <property type="entry name" value="WD40/YVTN_repeat-like_dom_sf"/>
</dbReference>
<reference evidence="8 9" key="1">
    <citation type="journal article" date="2017" name="Mol. Ecol.">
        <title>Comparative and population genomic landscape of Phellinus noxius: A hypervariable fungus causing root rot in trees.</title>
        <authorList>
            <person name="Chung C.L."/>
            <person name="Lee T.J."/>
            <person name="Akiba M."/>
            <person name="Lee H.H."/>
            <person name="Kuo T.H."/>
            <person name="Liu D."/>
            <person name="Ke H.M."/>
            <person name="Yokoi T."/>
            <person name="Roa M.B."/>
            <person name="Lu M.J."/>
            <person name="Chang Y.Y."/>
            <person name="Ann P.J."/>
            <person name="Tsai J.N."/>
            <person name="Chen C.Y."/>
            <person name="Tzean S.S."/>
            <person name="Ota Y."/>
            <person name="Hattori T."/>
            <person name="Sahashi N."/>
            <person name="Liou R.F."/>
            <person name="Kikuchi T."/>
            <person name="Tsai I.J."/>
        </authorList>
    </citation>
    <scope>NUCLEOTIDE SEQUENCE [LARGE SCALE GENOMIC DNA]</scope>
    <source>
        <strain evidence="8 9">FFPRI411160</strain>
    </source>
</reference>
<keyword evidence="8" id="KW-0238">DNA-binding</keyword>
<dbReference type="FunCoup" id="A0A286UCQ8">
    <property type="interactions" value="728"/>
</dbReference>
<dbReference type="EMBL" id="NBII01000007">
    <property type="protein sequence ID" value="PAV17309.1"/>
    <property type="molecule type" value="Genomic_DNA"/>
</dbReference>
<dbReference type="Pfam" id="PF03178">
    <property type="entry name" value="CPSF_A"/>
    <property type="match status" value="1"/>
</dbReference>
<sequence>MKAIATFLQPTSAVASLKTALTEDKDTEFLVVAKSCSIEVFAILPDGIRLRCSESIWGRITSMHDIPTDDSSKCNLLVTTDHPDPKAFLLEYTQLDPSKPRLKLLRSLSLHEKFSRPAEFWVGCLVQQRGRVAVINSYVGKLKVLELEKGKIINDFDVSIRELNLLSACFLRMTSTRSLVLAMLHINHLQQLVLTSHEVSVSDREISSKPSPLFSNIIIEDSGANILVPVPPHSDSNWNTSGGILVLGGKTIYFYSIDRKQKKKGNTFRMTSDAKLSSATVVWPYSEITAWSEVDVDCTRILLGDSFGRLVILSFNKKSPGLDLLFLGEVSSPTSLTILPSQYIYVTSHFGDSQIVQIVPDKPNGSYIDVVDSYKNIAPIMDAIVEDIDDSGQPTIITCSGGANSGSLRVIRNGANFHEDARIAGVHNIINLWPSRLRTSDKQDTYIVSSTWNSTYTLELPSNNHENRVVHTSDFLADLDRNSTTLVAGNFFNRVTSQSGKATYEDSHFYVQVTPKAITLLNTVTGLKDDRWQPQGHEITLADCSPTQILVAMPGGLIRLFSIEDGKLKTNDHCEKVFAGEISAISISPQSRTSKFSKYIVLGFWRTNTVKVFSLPNLNLVHTQTMSHTPRSVLLYNFEDGNSSHQYLVVSMANGKITLFPFSKDALGERKDVQLGDSPLMLSRCEVNGQSALLASGARSALFYWEKGTLNQSAVLIKDVLASQTFTLHQPGSSLVLSTSEGLVLGRILELDKLHIRTIHMGLENPIKITYHHPTKSFGVGCVKHIVDELTGPSGSRPATGSCSCFKILSAADYSTTHEFPLESNEEVTCVATVDLTEQGNIFAVGTMYYAEDESEPSRGRIMLFSPGSLSGGHPYLLASTHTEGAVHSLASANGDLVSAINNGVYVFRLVSSDINGDNIRTAALEIAGSWVHNYMITNLLSNKDHIIVGDAISSITVLSFKEYGFKMVVKDYSPLWPISLGLMDDKTILGANADCNLFSFRLQNQDNNNCVLENDGLFYMDEVVNKVVTGGLGATENNYNLETKSLIFTSTGRISAVVDVGDTLSRLLSSLERNLSGLKKGLGDIDHTLWRAPANYRGRSEAQMAPVGFLDGDFLESFLDYPAGSQEVERVMKGRNEAEKLNTTYGELRSILESLRSTHE</sequence>
<feature type="domain" description="RSE1/DDB1/CPSF1 first beta-propeller" evidence="6">
    <location>
        <begin position="20"/>
        <end position="373"/>
    </location>
</feature>
<keyword evidence="9" id="KW-1185">Reference proteome</keyword>
<evidence type="ECO:0000256" key="1">
    <source>
        <dbReference type="ARBA" id="ARBA00004123"/>
    </source>
</evidence>
<dbReference type="Pfam" id="PF10433">
    <property type="entry name" value="Beta-prop_RSE1_1st"/>
    <property type="match status" value="1"/>
</dbReference>
<evidence type="ECO:0000259" key="6">
    <source>
        <dbReference type="Pfam" id="PF10433"/>
    </source>
</evidence>
<dbReference type="SUPFAM" id="SSF50998">
    <property type="entry name" value="Quinoprotein alcohol dehydrogenase-like"/>
    <property type="match status" value="1"/>
</dbReference>
<keyword evidence="4" id="KW-0539">Nucleus</keyword>
<dbReference type="GO" id="GO:0003677">
    <property type="term" value="F:DNA binding"/>
    <property type="evidence" value="ECO:0007669"/>
    <property type="project" value="UniProtKB-KW"/>
</dbReference>
<accession>A0A286UCQ8</accession>
<dbReference type="Gene3D" id="2.130.10.10">
    <property type="entry name" value="YVTN repeat-like/Quinoprotein amine dehydrogenase"/>
    <property type="match status" value="3"/>
</dbReference>
<evidence type="ECO:0000313" key="8">
    <source>
        <dbReference type="EMBL" id="PAV17309.1"/>
    </source>
</evidence>
<dbReference type="InParanoid" id="A0A286UCQ8"/>
<dbReference type="STRING" id="2282107.A0A286UCQ8"/>
<evidence type="ECO:0000313" key="9">
    <source>
        <dbReference type="Proteomes" id="UP000217199"/>
    </source>
</evidence>
<gene>
    <name evidence="8" type="ORF">PNOK_0737300</name>
</gene>
<dbReference type="OrthoDB" id="433457at2759"/>
<dbReference type="InterPro" id="IPR011047">
    <property type="entry name" value="Quinoprotein_ADH-like_sf"/>
</dbReference>
<evidence type="ECO:0000256" key="4">
    <source>
        <dbReference type="ARBA" id="ARBA00023242"/>
    </source>
</evidence>
<dbReference type="PANTHER" id="PTHR10644">
    <property type="entry name" value="DNA REPAIR/RNA PROCESSING CPSF FAMILY"/>
    <property type="match status" value="1"/>
</dbReference>
<comment type="subcellular location">
    <subcellularLocation>
        <location evidence="1">Nucleus</location>
    </subcellularLocation>
</comment>
<organism evidence="8 9">
    <name type="scientific">Pyrrhoderma noxium</name>
    <dbReference type="NCBI Taxonomy" id="2282107"/>
    <lineage>
        <taxon>Eukaryota</taxon>
        <taxon>Fungi</taxon>
        <taxon>Dikarya</taxon>
        <taxon>Basidiomycota</taxon>
        <taxon>Agaricomycotina</taxon>
        <taxon>Agaricomycetes</taxon>
        <taxon>Hymenochaetales</taxon>
        <taxon>Hymenochaetaceae</taxon>
        <taxon>Pyrrhoderma</taxon>
    </lineage>
</organism>
<protein>
    <recommendedName>
        <fullName evidence="3">DNA damage-binding protein 1</fullName>
    </recommendedName>
</protein>
<dbReference type="GO" id="GO:0005634">
    <property type="term" value="C:nucleus"/>
    <property type="evidence" value="ECO:0007669"/>
    <property type="project" value="UniProtKB-SubCell"/>
</dbReference>
<comment type="caution">
    <text evidence="8">The sequence shown here is derived from an EMBL/GenBank/DDBJ whole genome shotgun (WGS) entry which is preliminary data.</text>
</comment>
<evidence type="ECO:0000259" key="5">
    <source>
        <dbReference type="Pfam" id="PF03178"/>
    </source>
</evidence>
<dbReference type="Gene3D" id="1.10.150.910">
    <property type="match status" value="1"/>
</dbReference>
<dbReference type="InterPro" id="IPR018846">
    <property type="entry name" value="Beta-prop_RSE1/DDB1/CPSF1_1st"/>
</dbReference>
<evidence type="ECO:0000256" key="3">
    <source>
        <dbReference type="ARBA" id="ARBA00014577"/>
    </source>
</evidence>
<proteinExistence type="inferred from homology"/>
<feature type="domain" description="RSE1/DDB1/CPSF1 second beta-propeller" evidence="7">
    <location>
        <begin position="426"/>
        <end position="745"/>
    </location>
</feature>
<dbReference type="AlphaFoldDB" id="A0A286UCQ8"/>
<dbReference type="InterPro" id="IPR050358">
    <property type="entry name" value="RSE1/DDB1/CFT1"/>
</dbReference>
<evidence type="ECO:0000256" key="2">
    <source>
        <dbReference type="ARBA" id="ARBA00007453"/>
    </source>
</evidence>
<dbReference type="Proteomes" id="UP000217199">
    <property type="component" value="Unassembled WGS sequence"/>
</dbReference>
<feature type="domain" description="RSE1/DDB1/CPSF1 C-terminal" evidence="5">
    <location>
        <begin position="804"/>
        <end position="1121"/>
    </location>
</feature>